<name>A0ABY6ZBL4_9BACL</name>
<keyword evidence="1" id="KW-1133">Transmembrane helix</keyword>
<evidence type="ECO:0000256" key="1">
    <source>
        <dbReference type="SAM" id="Phobius"/>
    </source>
</evidence>
<proteinExistence type="predicted"/>
<dbReference type="RefSeq" id="WP_268004180.1">
    <property type="nucleotide sequence ID" value="NZ_CP104067.1"/>
</dbReference>
<gene>
    <name evidence="2" type="ORF">NZD89_18155</name>
</gene>
<keyword evidence="3" id="KW-1185">Reference proteome</keyword>
<feature type="transmembrane region" description="Helical" evidence="1">
    <location>
        <begin position="31"/>
        <end position="52"/>
    </location>
</feature>
<accession>A0ABY6ZBL4</accession>
<protein>
    <submittedName>
        <fullName evidence="2">Uncharacterized protein</fullName>
    </submittedName>
</protein>
<sequence length="74" mass="8302">MLKIALFLVLIAIVSVRQVLSLRKQRLKRETWGYIAIMVLVTIIGSVEIMGIKLPSPLTPFEVLFNPIGKAILK</sequence>
<keyword evidence="1" id="KW-0472">Membrane</keyword>
<dbReference type="Proteomes" id="UP001164761">
    <property type="component" value="Chromosome"/>
</dbReference>
<organism evidence="2 3">
    <name type="scientific">Alicyclobacillus fastidiosus</name>
    <dbReference type="NCBI Taxonomy" id="392011"/>
    <lineage>
        <taxon>Bacteria</taxon>
        <taxon>Bacillati</taxon>
        <taxon>Bacillota</taxon>
        <taxon>Bacilli</taxon>
        <taxon>Bacillales</taxon>
        <taxon>Alicyclobacillaceae</taxon>
        <taxon>Alicyclobacillus</taxon>
    </lineage>
</organism>
<evidence type="ECO:0000313" key="3">
    <source>
        <dbReference type="Proteomes" id="UP001164761"/>
    </source>
</evidence>
<dbReference type="EMBL" id="CP104067">
    <property type="protein sequence ID" value="WAH40283.1"/>
    <property type="molecule type" value="Genomic_DNA"/>
</dbReference>
<reference evidence="2" key="1">
    <citation type="submission" date="2022-08" db="EMBL/GenBank/DDBJ databases">
        <title>Alicyclobacillus fastidiosus DSM 17978, complete genome.</title>
        <authorList>
            <person name="Wang Q."/>
            <person name="Cai R."/>
            <person name="Wang Z."/>
        </authorList>
    </citation>
    <scope>NUCLEOTIDE SEQUENCE</scope>
    <source>
        <strain evidence="2">DSM 17978</strain>
    </source>
</reference>
<evidence type="ECO:0000313" key="2">
    <source>
        <dbReference type="EMBL" id="WAH40283.1"/>
    </source>
</evidence>
<keyword evidence="1" id="KW-0812">Transmembrane</keyword>